<dbReference type="InterPro" id="IPR037198">
    <property type="entry name" value="MutL_C_sf"/>
</dbReference>
<keyword evidence="5" id="KW-0472">Membrane</keyword>
<keyword evidence="5" id="KW-1133">Transmembrane helix</keyword>
<feature type="transmembrane region" description="Helical" evidence="5">
    <location>
        <begin position="1179"/>
        <end position="1200"/>
    </location>
</feature>
<feature type="transmembrane region" description="Helical" evidence="5">
    <location>
        <begin position="1296"/>
        <end position="1315"/>
    </location>
</feature>
<dbReference type="GO" id="GO:0030983">
    <property type="term" value="F:mismatched DNA binding"/>
    <property type="evidence" value="ECO:0007669"/>
    <property type="project" value="InterPro"/>
</dbReference>
<dbReference type="InterPro" id="IPR020568">
    <property type="entry name" value="Ribosomal_Su5_D2-typ_SF"/>
</dbReference>
<sequence>MENAPPNNATASANSGAIRSLGEQQSRRICTGQVIISLAGACRELIDNAMDAGATNIEIRVTENGLECLEVIDNGTGISPPNFERLCKAHCTSKLSESNDFRSLTTFGFRGEALNALAALGDVQITTRDATSRCATRLTFGRNGEEQAKEQCSRSQGTTVRVAQLFKTLPVRRMEFQRQARREFLRLVDSVQAFALASPGCRFSCSNSVNGGKRLSVLSTPGGPTTRLPQETVDVPGEECLRLYGVPTAMTTERERIFAQIRVSGYVSSCQSGHGRCSTDRQFVFVNQRHVDFSKLCRIANEVYAQFNRGRFCCLVLFVDVPAHTLDVNISPDKRTVFLHHEKEVFAKLRASLFATFAKCQGAVSVPADQKTTTLPEAKKRRTIGALLRRGHSFMDVGVGREVKEEEEEEDGLVGLLAADQTDADRTHLLGRRLPVETQQSVDLSHTVFNDVHDEDESLNIDDLEESPLRKKGRIDRTYGSVDTDSAPRNVTKTTAKSSVGQKSLEAFSFHCLRPGAKIAVDRREQQRRQHVQTTNHEASNAFETKSEPSNSQKTWCGGDCPSDHPVDAPDACASPSSSSSSIPSQSSCITAATFPSQTQQQQQPEAMFYRPQQTVRVDMNVLRKNFADRCLLKRRQQRMQRENGGHGMQRLHVEAAETATSSSSNNRSEEDTEAIERRLSLMLKKTDFARMHLIGQFNNAFIIVRLRSDVFIVDQHAADEKYNFERLLTRSVIKSQRLIRPQRLHLGTVNAALVRDNLKVFRANGFDFQFNGAAATAETNGDLSWEQTNDTIVDGNDDDDGDEDVLFDDDGQQVFVESINNPNGTANELDEPGTVLLTAVPVHHGWQLNKDDIDQLVSLLIELPGAMHRPAKVRKIFASKACRHSVMFGKALTQREMETIIVNMGSMDQPWNCPHGRPTVRHLFWLNTLFHSLIFLFLPMSSKITVQLTSWEQLQQQKRAPSIGSEAMASSKFPHSKRHRLVPVVLPGVRFLQLLLGTLFLSVTLGCVICFNPVIIVMMDVSASPLFKNGTFANQSEREDFASWHLPLADRRFTYTNLQKSFLLAGTFGACLLQIVPIGYAMQTLGAKRTQLFIGLAVSLATGLMPLAASMSFYALMFARMVNGLAITNLFPVVGAICTNWAPQKERGVFLAVLSGYIQLSVIISMPLTGFLADKFGWPSVFFTHSILGLTLCLWWALFYRDDPMEHPLIGPDELAYIQFGKPPADHHGTSRRAQPPYRQIFSTASIWAIFCAVFGNFLIVQFFNTFLPIFATYFTVLRQMVDRLHHRPFAFSRANSQAFFGSAMFFLLASLFSPEYFSRWAVVLCLTLAICLLGMNSGGFLKSVVLVSAQFSPAVMAAVQFTLCATIFAFSFVVPAMTRNGGHFEEYRRVFWMYVCALTVTNSVFVLFGSAVPAKWTQQPHNQPVQVWASSSDGINRSKRFDQ</sequence>
<feature type="region of interest" description="Disordered" evidence="4">
    <location>
        <begin position="475"/>
        <end position="500"/>
    </location>
</feature>
<dbReference type="Pfam" id="PF01119">
    <property type="entry name" value="DNA_mis_repair"/>
    <property type="match status" value="1"/>
</dbReference>
<evidence type="ECO:0000313" key="8">
    <source>
        <dbReference type="WBParaSite" id="Gr19_v10_g7432.t1"/>
    </source>
</evidence>
<keyword evidence="5" id="KW-0812">Transmembrane</keyword>
<proteinExistence type="inferred from homology"/>
<protein>
    <submittedName>
        <fullName evidence="8">Major facilitator superfamily (MFS) profile domain-containing protein</fullName>
    </submittedName>
</protein>
<feature type="transmembrane region" description="Helical" evidence="5">
    <location>
        <begin position="1150"/>
        <end position="1173"/>
    </location>
</feature>
<evidence type="ECO:0000256" key="2">
    <source>
        <dbReference type="ARBA" id="ARBA00006082"/>
    </source>
</evidence>
<dbReference type="GO" id="GO:0016887">
    <property type="term" value="F:ATP hydrolysis activity"/>
    <property type="evidence" value="ECO:0007669"/>
    <property type="project" value="InterPro"/>
</dbReference>
<dbReference type="GO" id="GO:0005524">
    <property type="term" value="F:ATP binding"/>
    <property type="evidence" value="ECO:0007669"/>
    <property type="project" value="InterPro"/>
</dbReference>
<feature type="domain" description="Major facilitator superfamily (MFS) profile" evidence="6">
    <location>
        <begin position="991"/>
        <end position="1445"/>
    </location>
</feature>
<dbReference type="InterPro" id="IPR014721">
    <property type="entry name" value="Ribsml_uS5_D2-typ_fold_subgr"/>
</dbReference>
<evidence type="ECO:0000256" key="1">
    <source>
        <dbReference type="ARBA" id="ARBA00004141"/>
    </source>
</evidence>
<dbReference type="SMART" id="SM01340">
    <property type="entry name" value="DNA_mis_repair"/>
    <property type="match status" value="1"/>
</dbReference>
<feature type="transmembrane region" description="Helical" evidence="5">
    <location>
        <begin position="1322"/>
        <end position="1343"/>
    </location>
</feature>
<name>A0A914I6S7_GLORO</name>
<dbReference type="WBParaSite" id="Gr19_v10_g7432.t1">
    <property type="protein sequence ID" value="Gr19_v10_g7432.t1"/>
    <property type="gene ID" value="Gr19_v10_g7432"/>
</dbReference>
<dbReference type="InterPro" id="IPR038973">
    <property type="entry name" value="MutL/Mlh/Pms-like"/>
</dbReference>
<dbReference type="FunFam" id="3.30.565.10:FF:000017">
    <property type="entry name" value="PMS1 homolog 1, mismatch repair system component"/>
    <property type="match status" value="1"/>
</dbReference>
<dbReference type="InterPro" id="IPR013507">
    <property type="entry name" value="DNA_mismatch_S5_2-like"/>
</dbReference>
<comment type="subcellular location">
    <subcellularLocation>
        <location evidence="1">Membrane</location>
        <topology evidence="1">Multi-pass membrane protein</topology>
    </subcellularLocation>
</comment>
<evidence type="ECO:0000259" key="6">
    <source>
        <dbReference type="PROSITE" id="PS50850"/>
    </source>
</evidence>
<reference evidence="8" key="1">
    <citation type="submission" date="2022-11" db="UniProtKB">
        <authorList>
            <consortium name="WormBaseParasite"/>
        </authorList>
    </citation>
    <scope>IDENTIFICATION</scope>
</reference>
<evidence type="ECO:0000313" key="7">
    <source>
        <dbReference type="Proteomes" id="UP000887572"/>
    </source>
</evidence>
<dbReference type="InterPro" id="IPR020846">
    <property type="entry name" value="MFS_dom"/>
</dbReference>
<dbReference type="GO" id="GO:0140664">
    <property type="term" value="F:ATP-dependent DNA damage sensor activity"/>
    <property type="evidence" value="ECO:0007669"/>
    <property type="project" value="InterPro"/>
</dbReference>
<keyword evidence="7" id="KW-1185">Reference proteome</keyword>
<dbReference type="CDD" id="cd03484">
    <property type="entry name" value="MutL_Trans_hPMS_2_like"/>
    <property type="match status" value="1"/>
</dbReference>
<evidence type="ECO:0000256" key="3">
    <source>
        <dbReference type="ARBA" id="ARBA00022763"/>
    </source>
</evidence>
<feature type="region of interest" description="Disordered" evidence="4">
    <location>
        <begin position="522"/>
        <end position="589"/>
    </location>
</feature>
<feature type="transmembrane region" description="Helical" evidence="5">
    <location>
        <begin position="1063"/>
        <end position="1081"/>
    </location>
</feature>
<dbReference type="PANTHER" id="PTHR10073">
    <property type="entry name" value="DNA MISMATCH REPAIR PROTEIN MLH, PMS, MUTL"/>
    <property type="match status" value="1"/>
</dbReference>
<dbReference type="SUPFAM" id="SSF55874">
    <property type="entry name" value="ATPase domain of HSP90 chaperone/DNA topoisomerase II/histidine kinase"/>
    <property type="match status" value="1"/>
</dbReference>
<feature type="compositionally biased region" description="Polar residues" evidence="4">
    <location>
        <begin position="481"/>
        <end position="500"/>
    </location>
</feature>
<feature type="transmembrane region" description="Helical" evidence="5">
    <location>
        <begin position="1093"/>
        <end position="1117"/>
    </location>
</feature>
<evidence type="ECO:0000256" key="5">
    <source>
        <dbReference type="SAM" id="Phobius"/>
    </source>
</evidence>
<dbReference type="CDD" id="cd16926">
    <property type="entry name" value="HATPase_MutL-MLH-PMS-like"/>
    <property type="match status" value="1"/>
</dbReference>
<dbReference type="InterPro" id="IPR036259">
    <property type="entry name" value="MFS_trans_sf"/>
</dbReference>
<dbReference type="Gene3D" id="3.30.230.10">
    <property type="match status" value="1"/>
</dbReference>
<dbReference type="Pfam" id="PF13589">
    <property type="entry name" value="HATPase_c_3"/>
    <property type="match status" value="1"/>
</dbReference>
<dbReference type="Proteomes" id="UP000887572">
    <property type="component" value="Unplaced"/>
</dbReference>
<dbReference type="Gene3D" id="1.20.1250.20">
    <property type="entry name" value="MFS general substrate transporter like domains"/>
    <property type="match status" value="1"/>
</dbReference>
<organism evidence="7 8">
    <name type="scientific">Globodera rostochiensis</name>
    <name type="common">Golden nematode worm</name>
    <name type="synonym">Heterodera rostochiensis</name>
    <dbReference type="NCBI Taxonomy" id="31243"/>
    <lineage>
        <taxon>Eukaryota</taxon>
        <taxon>Metazoa</taxon>
        <taxon>Ecdysozoa</taxon>
        <taxon>Nematoda</taxon>
        <taxon>Chromadorea</taxon>
        <taxon>Rhabditida</taxon>
        <taxon>Tylenchina</taxon>
        <taxon>Tylenchomorpha</taxon>
        <taxon>Tylenchoidea</taxon>
        <taxon>Heteroderidae</taxon>
        <taxon>Heteroderinae</taxon>
        <taxon>Globodera</taxon>
    </lineage>
</organism>
<dbReference type="SUPFAM" id="SSF54211">
    <property type="entry name" value="Ribosomal protein S5 domain 2-like"/>
    <property type="match status" value="1"/>
</dbReference>
<feature type="transmembrane region" description="Helical" evidence="5">
    <location>
        <begin position="995"/>
        <end position="1020"/>
    </location>
</feature>
<dbReference type="GO" id="GO:0006298">
    <property type="term" value="P:mismatch repair"/>
    <property type="evidence" value="ECO:0007669"/>
    <property type="project" value="InterPro"/>
</dbReference>
<feature type="transmembrane region" description="Helical" evidence="5">
    <location>
        <begin position="1392"/>
        <end position="1414"/>
    </location>
</feature>
<comment type="similarity">
    <text evidence="2">Belongs to the DNA mismatch repair MutL/HexB family.</text>
</comment>
<dbReference type="InterPro" id="IPR014790">
    <property type="entry name" value="MutL_C"/>
</dbReference>
<feature type="compositionally biased region" description="Low complexity" evidence="4">
    <location>
        <begin position="575"/>
        <end position="588"/>
    </location>
</feature>
<dbReference type="Gene3D" id="3.30.1540.20">
    <property type="entry name" value="MutL, C-terminal domain, dimerisation subdomain"/>
    <property type="match status" value="1"/>
</dbReference>
<feature type="transmembrane region" description="Helical" evidence="5">
    <location>
        <begin position="1355"/>
        <end position="1380"/>
    </location>
</feature>
<dbReference type="PROSITE" id="PS50850">
    <property type="entry name" value="MFS"/>
    <property type="match status" value="1"/>
</dbReference>
<dbReference type="InterPro" id="IPR002099">
    <property type="entry name" value="MutL/Mlh/PMS"/>
</dbReference>
<dbReference type="NCBIfam" id="TIGR00585">
    <property type="entry name" value="mutl"/>
    <property type="match status" value="1"/>
</dbReference>
<dbReference type="Pfam" id="PF07690">
    <property type="entry name" value="MFS_1"/>
    <property type="match status" value="1"/>
</dbReference>
<dbReference type="GO" id="GO:0022857">
    <property type="term" value="F:transmembrane transporter activity"/>
    <property type="evidence" value="ECO:0007669"/>
    <property type="project" value="InterPro"/>
</dbReference>
<dbReference type="SUPFAM" id="SSF103473">
    <property type="entry name" value="MFS general substrate transporter"/>
    <property type="match status" value="1"/>
</dbReference>
<dbReference type="InterPro" id="IPR042120">
    <property type="entry name" value="MutL_C_dimsub"/>
</dbReference>
<dbReference type="GO" id="GO:0016020">
    <property type="term" value="C:membrane"/>
    <property type="evidence" value="ECO:0007669"/>
    <property type="project" value="UniProtKB-SubCell"/>
</dbReference>
<keyword evidence="3" id="KW-0227">DNA damage</keyword>
<accession>A0A914I6S7</accession>
<dbReference type="InterPro" id="IPR036890">
    <property type="entry name" value="HATPase_C_sf"/>
</dbReference>
<dbReference type="SMART" id="SM00853">
    <property type="entry name" value="MutL_C"/>
    <property type="match status" value="1"/>
</dbReference>
<dbReference type="InterPro" id="IPR014762">
    <property type="entry name" value="DNA_mismatch_repair_CS"/>
</dbReference>
<feature type="compositionally biased region" description="Polar residues" evidence="4">
    <location>
        <begin position="532"/>
        <end position="555"/>
    </location>
</feature>
<dbReference type="Gene3D" id="3.30.565.10">
    <property type="entry name" value="Histidine kinase-like ATPase, C-terminal domain"/>
    <property type="match status" value="1"/>
</dbReference>
<dbReference type="InterPro" id="IPR011701">
    <property type="entry name" value="MFS"/>
</dbReference>
<feature type="transmembrane region" description="Helical" evidence="5">
    <location>
        <begin position="1248"/>
        <end position="1276"/>
    </location>
</feature>
<dbReference type="Pfam" id="PF08676">
    <property type="entry name" value="MutL_C"/>
    <property type="match status" value="1"/>
</dbReference>
<dbReference type="SUPFAM" id="SSF118116">
    <property type="entry name" value="DNA mismatch repair protein MutL"/>
    <property type="match status" value="2"/>
</dbReference>
<dbReference type="GO" id="GO:0032389">
    <property type="term" value="C:MutLalpha complex"/>
    <property type="evidence" value="ECO:0007669"/>
    <property type="project" value="TreeGrafter"/>
</dbReference>
<dbReference type="PROSITE" id="PS00058">
    <property type="entry name" value="DNA_MISMATCH_REPAIR_1"/>
    <property type="match status" value="1"/>
</dbReference>
<evidence type="ECO:0000256" key="4">
    <source>
        <dbReference type="SAM" id="MobiDB-lite"/>
    </source>
</evidence>
<dbReference type="PANTHER" id="PTHR10073:SF52">
    <property type="entry name" value="MISMATCH REPAIR ENDONUCLEASE PMS2"/>
    <property type="match status" value="1"/>
</dbReference>